<dbReference type="PROSITE" id="PS50118">
    <property type="entry name" value="HMG_BOX_2"/>
    <property type="match status" value="1"/>
</dbReference>
<dbReference type="GO" id="GO:0005634">
    <property type="term" value="C:nucleus"/>
    <property type="evidence" value="ECO:0007669"/>
    <property type="project" value="UniProtKB-UniRule"/>
</dbReference>
<keyword evidence="2" id="KW-0175">Coiled coil</keyword>
<feature type="DNA-binding region" description="HMG box" evidence="1">
    <location>
        <begin position="38"/>
        <end position="96"/>
    </location>
</feature>
<dbReference type="Proteomes" id="UP000887577">
    <property type="component" value="Unplaced"/>
</dbReference>
<dbReference type="SUPFAM" id="SSF47095">
    <property type="entry name" value="HMG-box"/>
    <property type="match status" value="2"/>
</dbReference>
<dbReference type="Gene3D" id="1.10.30.10">
    <property type="entry name" value="High mobility group box domain"/>
    <property type="match status" value="2"/>
</dbReference>
<dbReference type="InterPro" id="IPR036910">
    <property type="entry name" value="HMG_box_dom_sf"/>
</dbReference>
<keyword evidence="4" id="KW-1185">Reference proteome</keyword>
<organism evidence="4 5">
    <name type="scientific">Panagrolaimus superbus</name>
    <dbReference type="NCBI Taxonomy" id="310955"/>
    <lineage>
        <taxon>Eukaryota</taxon>
        <taxon>Metazoa</taxon>
        <taxon>Ecdysozoa</taxon>
        <taxon>Nematoda</taxon>
        <taxon>Chromadorea</taxon>
        <taxon>Rhabditida</taxon>
        <taxon>Tylenchina</taxon>
        <taxon>Panagrolaimomorpha</taxon>
        <taxon>Panagrolaimoidea</taxon>
        <taxon>Panagrolaimidae</taxon>
        <taxon>Panagrolaimus</taxon>
    </lineage>
</organism>
<accession>A0A914Z9J1</accession>
<evidence type="ECO:0000256" key="2">
    <source>
        <dbReference type="SAM" id="Coils"/>
    </source>
</evidence>
<sequence>MNRIFSKLHVGSLIQSNAIYSRDLASATLITQTKAKLPKPTPNAFALFLKTKFRKGTSMVGLAKEWKSSSDKEKKKFTEEAAKLRKEAIAQFEKLPKKEQQEQLVEAAKSRADLKNSRAYYQFLKDTNCPTPALNAIAIFSQEKYRANRLRHFFAYNAVEEFQNLSEEEKKPYVEKFNQQAEAYKSAYEKWYKDHGEDYEKLKK</sequence>
<evidence type="ECO:0000259" key="3">
    <source>
        <dbReference type="PROSITE" id="PS50118"/>
    </source>
</evidence>
<dbReference type="SMART" id="SM00398">
    <property type="entry name" value="HMG"/>
    <property type="match status" value="2"/>
</dbReference>
<protein>
    <submittedName>
        <fullName evidence="5">HMG box domain-containing protein</fullName>
    </submittedName>
</protein>
<name>A0A914Z9J1_9BILA</name>
<keyword evidence="1" id="KW-0539">Nucleus</keyword>
<feature type="coiled-coil region" evidence="2">
    <location>
        <begin position="67"/>
        <end position="117"/>
    </location>
</feature>
<evidence type="ECO:0000256" key="1">
    <source>
        <dbReference type="PROSITE-ProRule" id="PRU00267"/>
    </source>
</evidence>
<dbReference type="WBParaSite" id="PSU_v2.g8585.t1">
    <property type="protein sequence ID" value="PSU_v2.g8585.t1"/>
    <property type="gene ID" value="PSU_v2.g8585"/>
</dbReference>
<proteinExistence type="predicted"/>
<dbReference type="InterPro" id="IPR009071">
    <property type="entry name" value="HMG_box_dom"/>
</dbReference>
<evidence type="ECO:0000313" key="4">
    <source>
        <dbReference type="Proteomes" id="UP000887577"/>
    </source>
</evidence>
<evidence type="ECO:0000313" key="5">
    <source>
        <dbReference type="WBParaSite" id="PSU_v2.g8585.t1"/>
    </source>
</evidence>
<reference evidence="5" key="1">
    <citation type="submission" date="2022-11" db="UniProtKB">
        <authorList>
            <consortium name="WormBaseParasite"/>
        </authorList>
    </citation>
    <scope>IDENTIFICATION</scope>
</reference>
<feature type="domain" description="HMG box" evidence="3">
    <location>
        <begin position="38"/>
        <end position="96"/>
    </location>
</feature>
<dbReference type="AlphaFoldDB" id="A0A914Z9J1"/>
<keyword evidence="1" id="KW-0238">DNA-binding</keyword>
<dbReference type="GO" id="GO:0003677">
    <property type="term" value="F:DNA binding"/>
    <property type="evidence" value="ECO:0007669"/>
    <property type="project" value="UniProtKB-UniRule"/>
</dbReference>